<evidence type="ECO:0000313" key="3">
    <source>
        <dbReference type="Proteomes" id="UP000241769"/>
    </source>
</evidence>
<comment type="caution">
    <text evidence="2">The sequence shown here is derived from an EMBL/GenBank/DDBJ whole genome shotgun (WGS) entry which is preliminary data.</text>
</comment>
<evidence type="ECO:0000313" key="2">
    <source>
        <dbReference type="EMBL" id="PRP81682.1"/>
    </source>
</evidence>
<proteinExistence type="predicted"/>
<keyword evidence="3" id="KW-1185">Reference proteome</keyword>
<dbReference type="Proteomes" id="UP000241769">
    <property type="component" value="Unassembled WGS sequence"/>
</dbReference>
<accession>A0A2P6NCM7</accession>
<reference evidence="2 3" key="1">
    <citation type="journal article" date="2018" name="Genome Biol. Evol.">
        <title>Multiple Roots of Fruiting Body Formation in Amoebozoa.</title>
        <authorList>
            <person name="Hillmann F."/>
            <person name="Forbes G."/>
            <person name="Novohradska S."/>
            <person name="Ferling I."/>
            <person name="Riege K."/>
            <person name="Groth M."/>
            <person name="Westermann M."/>
            <person name="Marz M."/>
            <person name="Spaller T."/>
            <person name="Winckler T."/>
            <person name="Schaap P."/>
            <person name="Glockner G."/>
        </authorList>
    </citation>
    <scope>NUCLEOTIDE SEQUENCE [LARGE SCALE GENOMIC DNA]</scope>
    <source>
        <strain evidence="2 3">Jena</strain>
    </source>
</reference>
<organism evidence="2 3">
    <name type="scientific">Planoprotostelium fungivorum</name>
    <dbReference type="NCBI Taxonomy" id="1890364"/>
    <lineage>
        <taxon>Eukaryota</taxon>
        <taxon>Amoebozoa</taxon>
        <taxon>Evosea</taxon>
        <taxon>Variosea</taxon>
        <taxon>Cavosteliida</taxon>
        <taxon>Cavosteliaceae</taxon>
        <taxon>Planoprotostelium</taxon>
    </lineage>
</organism>
<protein>
    <submittedName>
        <fullName evidence="2">Uncharacterized protein</fullName>
    </submittedName>
</protein>
<gene>
    <name evidence="2" type="ORF">PROFUN_01189</name>
</gene>
<dbReference type="AlphaFoldDB" id="A0A2P6NCM7"/>
<evidence type="ECO:0000256" key="1">
    <source>
        <dbReference type="SAM" id="MobiDB-lite"/>
    </source>
</evidence>
<dbReference type="InParanoid" id="A0A2P6NCM7"/>
<feature type="region of interest" description="Disordered" evidence="1">
    <location>
        <begin position="1"/>
        <end position="53"/>
    </location>
</feature>
<sequence>MDPKMSISKNLNKEEYEQGHQNLTCPSGHNCWDSMEPGGQTLSDPHHPDSPFHHWGKWESGTPAYINLTWTDALIPMRNLHSSLMQTVRGGNRYHYWVGQVRRDPVSHAYIWYQTDLN</sequence>
<dbReference type="EMBL" id="MDYQ01000121">
    <property type="protein sequence ID" value="PRP81682.1"/>
    <property type="molecule type" value="Genomic_DNA"/>
</dbReference>
<name>A0A2P6NCM7_9EUKA</name>